<feature type="region of interest" description="Disordered" evidence="4">
    <location>
        <begin position="1"/>
        <end position="26"/>
    </location>
</feature>
<sequence length="321" mass="35747">MTKDSLEAPPPAPDRDVELPWCTPKPATEDVRAPELVRRIMASPSYREGDRDVDFLDRDDMRGVRLMLDYQKAETLLQAHGIAHAIVVFGATRIPEPARAAEAVAERAAALAAAPQDGALARALAVARRVADKSRYYEVARAFGRIVGAQEGQHGNRLVVVTGGGPGMMEAANRGSHEAGARSVGLNITLPHEQYPNPYLTPDLCFRFHYFALRKLHFLKRARALVVFPGGYGTMDELFETLTLIQTRKILPVPVVLVGAAFWRRAFDVDFLVEEGVIDPEDRELFWYAEEAGEIWQGIQAWYKRAGREITCTAPEVLRDR</sequence>
<proteinExistence type="predicted"/>
<organism evidence="5 6">
    <name type="scientific">Salipiger mangrovisoli</name>
    <dbReference type="NCBI Taxonomy" id="2865933"/>
    <lineage>
        <taxon>Bacteria</taxon>
        <taxon>Pseudomonadati</taxon>
        <taxon>Pseudomonadota</taxon>
        <taxon>Alphaproteobacteria</taxon>
        <taxon>Rhodobacterales</taxon>
        <taxon>Roseobacteraceae</taxon>
        <taxon>Salipiger</taxon>
    </lineage>
</organism>
<dbReference type="NCBIfam" id="TIGR00730">
    <property type="entry name" value="Rossman fold protein, TIGR00730 family"/>
    <property type="match status" value="1"/>
</dbReference>
<reference evidence="5 6" key="1">
    <citation type="journal article" date="2021" name="Int. J. Syst. Evol. Microbiol.">
        <title>Salipiger mangrovisoli sp. nov., isolated from mangrove soil and the proposal for the reclassification of Paraphaeobacter pallidus as Salipiger pallidus comb. nov.</title>
        <authorList>
            <person name="Du J."/>
            <person name="Liu Y."/>
            <person name="Pei T."/>
            <person name="Deng M.R."/>
            <person name="Zhu H."/>
        </authorList>
    </citation>
    <scope>NUCLEOTIDE SEQUENCE [LARGE SCALE GENOMIC DNA]</scope>
    <source>
        <strain evidence="5 6">6D45A</strain>
    </source>
</reference>
<dbReference type="InterPro" id="IPR052341">
    <property type="entry name" value="LOG_family_nucleotidases"/>
</dbReference>
<dbReference type="RefSeq" id="WP_194133655.1">
    <property type="nucleotide sequence ID" value="NZ_JADFFK010000003.1"/>
</dbReference>
<keyword evidence="6" id="KW-1185">Reference proteome</keyword>
<dbReference type="Proteomes" id="UP000607796">
    <property type="component" value="Unassembled WGS sequence"/>
</dbReference>
<evidence type="ECO:0000256" key="3">
    <source>
        <dbReference type="ARBA" id="ARBA00031983"/>
    </source>
</evidence>
<comment type="caution">
    <text evidence="5">The sequence shown here is derived from an EMBL/GenBank/DDBJ whole genome shotgun (WGS) entry which is preliminary data.</text>
</comment>
<protein>
    <recommendedName>
        <fullName evidence="3">AMP nucleosidase</fullName>
        <ecNumber evidence="2">3.2.2.4</ecNumber>
    </recommendedName>
    <alternativeName>
        <fullName evidence="3">AMP nucleosidase</fullName>
    </alternativeName>
</protein>
<dbReference type="Gene3D" id="3.40.50.450">
    <property type="match status" value="1"/>
</dbReference>
<evidence type="ECO:0000313" key="5">
    <source>
        <dbReference type="EMBL" id="MBE9636330.1"/>
    </source>
</evidence>
<accession>A0ABR9WYE6</accession>
<name>A0ABR9WYE6_9RHOB</name>
<dbReference type="SUPFAM" id="SSF102405">
    <property type="entry name" value="MCP/YpsA-like"/>
    <property type="match status" value="1"/>
</dbReference>
<comment type="catalytic activity">
    <reaction evidence="1">
        <text>AMP + H2O = D-ribose 5-phosphate + adenine</text>
        <dbReference type="Rhea" id="RHEA:20129"/>
        <dbReference type="ChEBI" id="CHEBI:15377"/>
        <dbReference type="ChEBI" id="CHEBI:16708"/>
        <dbReference type="ChEBI" id="CHEBI:78346"/>
        <dbReference type="ChEBI" id="CHEBI:456215"/>
        <dbReference type="EC" id="3.2.2.4"/>
    </reaction>
</comment>
<gene>
    <name evidence="5" type="ORF">IQ782_05725</name>
</gene>
<dbReference type="PANTHER" id="PTHR43393:SF3">
    <property type="entry name" value="LYSINE DECARBOXYLASE-LIKE PROTEIN"/>
    <property type="match status" value="1"/>
</dbReference>
<dbReference type="InterPro" id="IPR031100">
    <property type="entry name" value="LOG_fam"/>
</dbReference>
<dbReference type="InterPro" id="IPR005269">
    <property type="entry name" value="LOG"/>
</dbReference>
<dbReference type="Pfam" id="PF03641">
    <property type="entry name" value="Lysine_decarbox"/>
    <property type="match status" value="1"/>
</dbReference>
<evidence type="ECO:0000256" key="2">
    <source>
        <dbReference type="ARBA" id="ARBA00011985"/>
    </source>
</evidence>
<dbReference type="EC" id="3.2.2.4" evidence="2"/>
<evidence type="ECO:0000313" key="6">
    <source>
        <dbReference type="Proteomes" id="UP000607796"/>
    </source>
</evidence>
<evidence type="ECO:0000256" key="4">
    <source>
        <dbReference type="SAM" id="MobiDB-lite"/>
    </source>
</evidence>
<dbReference type="EMBL" id="JADFFK010000003">
    <property type="protein sequence ID" value="MBE9636330.1"/>
    <property type="molecule type" value="Genomic_DNA"/>
</dbReference>
<dbReference type="PANTHER" id="PTHR43393">
    <property type="entry name" value="CYTOKININ RIBOSIDE 5'-MONOPHOSPHATE PHOSPHORIBOHYDROLASE"/>
    <property type="match status" value="1"/>
</dbReference>
<evidence type="ECO:0000256" key="1">
    <source>
        <dbReference type="ARBA" id="ARBA00000274"/>
    </source>
</evidence>